<dbReference type="Pfam" id="PF09334">
    <property type="entry name" value="tRNA-synt_1g"/>
    <property type="match status" value="2"/>
</dbReference>
<dbReference type="InterPro" id="IPR014729">
    <property type="entry name" value="Rossmann-like_a/b/a_fold"/>
</dbReference>
<dbReference type="InterPro" id="IPR029038">
    <property type="entry name" value="MetRS_Zn"/>
</dbReference>
<comment type="catalytic activity">
    <reaction evidence="6">
        <text>tRNA(Met) + L-methionine + ATP = L-methionyl-tRNA(Met) + AMP + diphosphate</text>
        <dbReference type="Rhea" id="RHEA:13481"/>
        <dbReference type="Rhea" id="RHEA-COMP:9667"/>
        <dbReference type="Rhea" id="RHEA-COMP:9698"/>
        <dbReference type="ChEBI" id="CHEBI:30616"/>
        <dbReference type="ChEBI" id="CHEBI:33019"/>
        <dbReference type="ChEBI" id="CHEBI:57844"/>
        <dbReference type="ChEBI" id="CHEBI:78442"/>
        <dbReference type="ChEBI" id="CHEBI:78530"/>
        <dbReference type="ChEBI" id="CHEBI:456215"/>
        <dbReference type="EC" id="6.1.1.10"/>
    </reaction>
</comment>
<reference evidence="9 10" key="1">
    <citation type="submission" date="2024-10" db="EMBL/GenBank/DDBJ databases">
        <title>The Natural Products Discovery Center: Release of the First 8490 Sequenced Strains for Exploring Actinobacteria Biosynthetic Diversity.</title>
        <authorList>
            <person name="Kalkreuter E."/>
            <person name="Kautsar S.A."/>
            <person name="Yang D."/>
            <person name="Bader C.D."/>
            <person name="Teijaro C.N."/>
            <person name="Fluegel L."/>
            <person name="Davis C.M."/>
            <person name="Simpson J.R."/>
            <person name="Lauterbach L."/>
            <person name="Steele A.D."/>
            <person name="Gui C."/>
            <person name="Meng S."/>
            <person name="Li G."/>
            <person name="Viehrig K."/>
            <person name="Ye F."/>
            <person name="Su P."/>
            <person name="Kiefer A.F."/>
            <person name="Nichols A."/>
            <person name="Cepeda A.J."/>
            <person name="Yan W."/>
            <person name="Fan B."/>
            <person name="Jiang Y."/>
            <person name="Adhikari A."/>
            <person name="Zheng C.-J."/>
            <person name="Schuster L."/>
            <person name="Cowan T.M."/>
            <person name="Smanski M.J."/>
            <person name="Chevrette M.G."/>
            <person name="De Carvalho L.P.S."/>
            <person name="Shen B."/>
        </authorList>
    </citation>
    <scope>NUCLEOTIDE SEQUENCE [LARGE SCALE GENOMIC DNA]</scope>
    <source>
        <strain evidence="9 10">NPDC003029</strain>
    </source>
</reference>
<proteinExistence type="inferred from homology"/>
<comment type="caution">
    <text evidence="9">The sequence shown here is derived from an EMBL/GenBank/DDBJ whole genome shotgun (WGS) entry which is preliminary data.</text>
</comment>
<dbReference type="GO" id="GO:0016874">
    <property type="term" value="F:ligase activity"/>
    <property type="evidence" value="ECO:0007669"/>
    <property type="project" value="UniProtKB-KW"/>
</dbReference>
<comment type="similarity">
    <text evidence="7">Belongs to the class-I aminoacyl-tRNA synthetase family.</text>
</comment>
<name>A0ABW6RG85_9ACTN</name>
<evidence type="ECO:0000256" key="7">
    <source>
        <dbReference type="RuleBase" id="RU363039"/>
    </source>
</evidence>
<evidence type="ECO:0000256" key="3">
    <source>
        <dbReference type="ARBA" id="ARBA00022840"/>
    </source>
</evidence>
<keyword evidence="4 7" id="KW-0648">Protein biosynthesis</keyword>
<dbReference type="InterPro" id="IPR023458">
    <property type="entry name" value="Met-tRNA_ligase_1"/>
</dbReference>
<dbReference type="SUPFAM" id="SSF52374">
    <property type="entry name" value="Nucleotidylyl transferase"/>
    <property type="match status" value="1"/>
</dbReference>
<keyword evidence="10" id="KW-1185">Reference proteome</keyword>
<dbReference type="EMBL" id="JBIAPK010000005">
    <property type="protein sequence ID" value="MFF3340544.1"/>
    <property type="molecule type" value="Genomic_DNA"/>
</dbReference>
<evidence type="ECO:0000256" key="2">
    <source>
        <dbReference type="ARBA" id="ARBA00022741"/>
    </source>
</evidence>
<keyword evidence="3 7" id="KW-0067">ATP-binding</keyword>
<sequence>MNTKLGADSRPPRNYLLTLPEPTPNGPFHLGHIAGPYLRMDVIARFLRCRGDRPVVVSGSDVYDPWVPLKAGEEGTTPREVSARYHARISSDLSDLAITTDAFINVSEEPWRARFEREVEHSLAHLRGRGAVVERTERVLYSESARRHVVGAWLLGRCPDCGAGTASYFCEECGAHFLPENVVEPRSRNDDDGPLAWREIDSLFLALPDAERLDARLARMSVPERYRATVRRFLAREGLAVRLSAPQEWAVDLGRTEPQVPRGLFSYTGTFMFTRLAGEIHGMLTGTGVNAFAPESDVVTVTSLGIDNVIPVLVGIVGTSLMYEDMRTYDRCLITDFHQLAGEKFSTSRRHAIWVADIARARNVSVDAVRYFLAKVNPEAGPASFEPAEFLAEAGDRLSGRFGASLAACHRRLPERPGAPDGRLMARLDALLADQERALDSPQVSTAAAVRAFDTWCDTAPGPDAHPETAYWWLKGAAVLGWPVMPGFAQQTWTTLGGDGEPRLSAFLHPTAPVTAGGPVVFPRPTAADLAPCLPETLGSPVSPVS</sequence>
<keyword evidence="5 7" id="KW-0030">Aminoacyl-tRNA synthetase</keyword>
<keyword evidence="1 7" id="KW-0436">Ligase</keyword>
<evidence type="ECO:0000259" key="8">
    <source>
        <dbReference type="Pfam" id="PF09334"/>
    </source>
</evidence>
<accession>A0ABW6RG85</accession>
<evidence type="ECO:0000256" key="1">
    <source>
        <dbReference type="ARBA" id="ARBA00022598"/>
    </source>
</evidence>
<protein>
    <submittedName>
        <fullName evidence="9">Class I tRNA ligase family protein</fullName>
    </submittedName>
</protein>
<dbReference type="Proteomes" id="UP001601976">
    <property type="component" value="Unassembled WGS sequence"/>
</dbReference>
<keyword evidence="2 7" id="KW-0547">Nucleotide-binding</keyword>
<dbReference type="RefSeq" id="WP_387896118.1">
    <property type="nucleotide sequence ID" value="NZ_JBIAPK010000005.1"/>
</dbReference>
<dbReference type="Gene3D" id="3.40.50.620">
    <property type="entry name" value="HUPs"/>
    <property type="match status" value="1"/>
</dbReference>
<gene>
    <name evidence="9" type="ORF">ACFYWW_17680</name>
</gene>
<dbReference type="InterPro" id="IPR001412">
    <property type="entry name" value="aa-tRNA-synth_I_CS"/>
</dbReference>
<evidence type="ECO:0000256" key="4">
    <source>
        <dbReference type="ARBA" id="ARBA00022917"/>
    </source>
</evidence>
<evidence type="ECO:0000256" key="6">
    <source>
        <dbReference type="ARBA" id="ARBA00047364"/>
    </source>
</evidence>
<evidence type="ECO:0000313" key="9">
    <source>
        <dbReference type="EMBL" id="MFF3340544.1"/>
    </source>
</evidence>
<dbReference type="PROSITE" id="PS00178">
    <property type="entry name" value="AA_TRNA_LIGASE_I"/>
    <property type="match status" value="1"/>
</dbReference>
<dbReference type="InterPro" id="IPR015413">
    <property type="entry name" value="Methionyl/Leucyl_tRNA_Synth"/>
</dbReference>
<dbReference type="PANTHER" id="PTHR45765:SF1">
    <property type="entry name" value="METHIONINE--TRNA LIGASE, CYTOPLASMIC"/>
    <property type="match status" value="1"/>
</dbReference>
<evidence type="ECO:0000256" key="5">
    <source>
        <dbReference type="ARBA" id="ARBA00023146"/>
    </source>
</evidence>
<organism evidence="9 10">
    <name type="scientific">Streptomyces flavidovirens</name>
    <dbReference type="NCBI Taxonomy" id="67298"/>
    <lineage>
        <taxon>Bacteria</taxon>
        <taxon>Bacillati</taxon>
        <taxon>Actinomycetota</taxon>
        <taxon>Actinomycetes</taxon>
        <taxon>Kitasatosporales</taxon>
        <taxon>Streptomycetaceae</taxon>
        <taxon>Streptomyces</taxon>
    </lineage>
</organism>
<dbReference type="PANTHER" id="PTHR45765">
    <property type="entry name" value="METHIONINE--TRNA LIGASE"/>
    <property type="match status" value="1"/>
</dbReference>
<evidence type="ECO:0000313" key="10">
    <source>
        <dbReference type="Proteomes" id="UP001601976"/>
    </source>
</evidence>
<dbReference type="Gene3D" id="2.20.28.20">
    <property type="entry name" value="Methionyl-tRNA synthetase, Zn-domain"/>
    <property type="match status" value="1"/>
</dbReference>
<feature type="domain" description="Methionyl/Leucyl tRNA synthetase" evidence="8">
    <location>
        <begin position="320"/>
        <end position="404"/>
    </location>
</feature>
<feature type="domain" description="Methionyl/Leucyl tRNA synthetase" evidence="8">
    <location>
        <begin position="16"/>
        <end position="254"/>
    </location>
</feature>